<dbReference type="Pfam" id="PF01734">
    <property type="entry name" value="Patatin"/>
    <property type="match status" value="1"/>
</dbReference>
<evidence type="ECO:0000256" key="1">
    <source>
        <dbReference type="ARBA" id="ARBA00023098"/>
    </source>
</evidence>
<comment type="caution">
    <text evidence="4">The sequence shown here is derived from an EMBL/GenBank/DDBJ whole genome shotgun (WGS) entry which is preliminary data.</text>
</comment>
<dbReference type="OrthoDB" id="2339873at2"/>
<feature type="compositionally biased region" description="Polar residues" evidence="2">
    <location>
        <begin position="85"/>
        <end position="104"/>
    </location>
</feature>
<reference evidence="4 5" key="1">
    <citation type="submission" date="2018-10" db="EMBL/GenBank/DDBJ databases">
        <authorList>
            <person name="Li J."/>
        </authorList>
    </citation>
    <scope>NUCLEOTIDE SEQUENCE [LARGE SCALE GENOMIC DNA]</scope>
    <source>
        <strain evidence="4 5">JCM 11654</strain>
    </source>
</reference>
<dbReference type="SUPFAM" id="SSF52151">
    <property type="entry name" value="FabD/lysophospholipase-like"/>
    <property type="match status" value="1"/>
</dbReference>
<dbReference type="Gene3D" id="3.40.1090.10">
    <property type="entry name" value="Cytosolic phospholipase A2 catalytic domain"/>
    <property type="match status" value="1"/>
</dbReference>
<evidence type="ECO:0000256" key="2">
    <source>
        <dbReference type="SAM" id="MobiDB-lite"/>
    </source>
</evidence>
<name>A0A3L7ANU3_9MICO</name>
<dbReference type="EMBL" id="RCUY01000009">
    <property type="protein sequence ID" value="RLP82173.1"/>
    <property type="molecule type" value="Genomic_DNA"/>
</dbReference>
<feature type="region of interest" description="Disordered" evidence="2">
    <location>
        <begin position="77"/>
        <end position="112"/>
    </location>
</feature>
<sequence length="318" mass="33293">MHTSYTSSPRRIDRALVLGGGGSTGNAWLIGVIAGLASTGLDVASANLTIGTSAGATAAAQLTGDSAAALYEATLATPPMRPGPVSSQSNGSRPATSRPATSRSEAARPVTSHLEALTRTVAASADLADFRRRIGTRALEREADSDGSWSSGWRDTVAARLPRAHWRRDRDILLTALDARTGVPREFSRGEEVNLIDAVAASCASGLPYRIGEHAYLDGGFRTNAENADLAAGAERVLVLSPFGGRSLHPERWGTHLAAQVHALRTGGSLVEVIVPDAETEHLFGPHAMNPSLRPDAARAGFATGLAQAPRVRALWSE</sequence>
<dbReference type="AlphaFoldDB" id="A0A3L7ANU3"/>
<evidence type="ECO:0000259" key="3">
    <source>
        <dbReference type="Pfam" id="PF01734"/>
    </source>
</evidence>
<protein>
    <submittedName>
        <fullName evidence="4">Patatin-like phospholipase family protein</fullName>
    </submittedName>
</protein>
<proteinExistence type="predicted"/>
<dbReference type="InterPro" id="IPR002641">
    <property type="entry name" value="PNPLA_dom"/>
</dbReference>
<keyword evidence="5" id="KW-1185">Reference proteome</keyword>
<evidence type="ECO:0000313" key="4">
    <source>
        <dbReference type="EMBL" id="RLP82173.1"/>
    </source>
</evidence>
<gene>
    <name evidence="4" type="ORF">D9V34_10180</name>
</gene>
<feature type="domain" description="PNPLA" evidence="3">
    <location>
        <begin position="16"/>
        <end position="224"/>
    </location>
</feature>
<dbReference type="RefSeq" id="WP_121688717.1">
    <property type="nucleotide sequence ID" value="NZ_RCUY01000009.1"/>
</dbReference>
<accession>A0A3L7ANU3</accession>
<dbReference type="GO" id="GO:0006629">
    <property type="term" value="P:lipid metabolic process"/>
    <property type="evidence" value="ECO:0007669"/>
    <property type="project" value="UniProtKB-KW"/>
</dbReference>
<keyword evidence="1" id="KW-0443">Lipid metabolism</keyword>
<dbReference type="InterPro" id="IPR016035">
    <property type="entry name" value="Acyl_Trfase/lysoPLipase"/>
</dbReference>
<organism evidence="4 5">
    <name type="scientific">Mycetocola lacteus</name>
    <dbReference type="NCBI Taxonomy" id="76637"/>
    <lineage>
        <taxon>Bacteria</taxon>
        <taxon>Bacillati</taxon>
        <taxon>Actinomycetota</taxon>
        <taxon>Actinomycetes</taxon>
        <taxon>Micrococcales</taxon>
        <taxon>Microbacteriaceae</taxon>
        <taxon>Mycetocola</taxon>
    </lineage>
</organism>
<dbReference type="Proteomes" id="UP000269438">
    <property type="component" value="Unassembled WGS sequence"/>
</dbReference>
<evidence type="ECO:0000313" key="5">
    <source>
        <dbReference type="Proteomes" id="UP000269438"/>
    </source>
</evidence>